<dbReference type="Gene3D" id="3.10.20.90">
    <property type="entry name" value="Phosphatidylinositol 3-kinase Catalytic Subunit, Chain A, domain 1"/>
    <property type="match status" value="1"/>
</dbReference>
<name>A0AAV0VAQ7_9STRA</name>
<proteinExistence type="predicted"/>
<dbReference type="InterPro" id="IPR001012">
    <property type="entry name" value="UBX_dom"/>
</dbReference>
<feature type="domain" description="UBX" evidence="2">
    <location>
        <begin position="79"/>
        <end position="131"/>
    </location>
</feature>
<evidence type="ECO:0000313" key="3">
    <source>
        <dbReference type="EMBL" id="CAI5743859.1"/>
    </source>
</evidence>
<dbReference type="PANTHER" id="PTHR23322">
    <property type="entry name" value="FAS-ASSOCIATED PROTEIN"/>
    <property type="match status" value="1"/>
</dbReference>
<dbReference type="GO" id="GO:0043130">
    <property type="term" value="F:ubiquitin binding"/>
    <property type="evidence" value="ECO:0007669"/>
    <property type="project" value="TreeGrafter"/>
</dbReference>
<dbReference type="InterPro" id="IPR050730">
    <property type="entry name" value="UBX_domain-protein"/>
</dbReference>
<gene>
    <name evidence="3" type="ORF">PDE001_LOCUS9046</name>
</gene>
<evidence type="ECO:0000256" key="1">
    <source>
        <dbReference type="SAM" id="Coils"/>
    </source>
</evidence>
<dbReference type="InterPro" id="IPR029071">
    <property type="entry name" value="Ubiquitin-like_domsf"/>
</dbReference>
<feature type="coiled-coil region" evidence="1">
    <location>
        <begin position="39"/>
        <end position="66"/>
    </location>
</feature>
<sequence>MAKRPSKCSYRNQNLSELSTFLTQTLEVDMIPCEAVIKAKETEKRMAEEAARIVALAQEKERWKANKMATLLPEPAAEERESVKVVVRMPEGQATRRFLHSSPLRSVFNFVEAPHRRGRRLFRLAATYPVDCLE</sequence>
<dbReference type="PANTHER" id="PTHR23322:SF93">
    <property type="entry name" value="UBX DOMAIN-CONTAINING PROTEIN 8"/>
    <property type="match status" value="1"/>
</dbReference>
<keyword evidence="4" id="KW-1185">Reference proteome</keyword>
<comment type="caution">
    <text evidence="3">The sequence shown here is derived from an EMBL/GenBank/DDBJ whole genome shotgun (WGS) entry which is preliminary data.</text>
</comment>
<evidence type="ECO:0000313" key="4">
    <source>
        <dbReference type="Proteomes" id="UP001162029"/>
    </source>
</evidence>
<dbReference type="SUPFAM" id="SSF54236">
    <property type="entry name" value="Ubiquitin-like"/>
    <property type="match status" value="1"/>
</dbReference>
<evidence type="ECO:0000259" key="2">
    <source>
        <dbReference type="Pfam" id="PF00789"/>
    </source>
</evidence>
<organism evidence="3 4">
    <name type="scientific">Peronospora destructor</name>
    <dbReference type="NCBI Taxonomy" id="86335"/>
    <lineage>
        <taxon>Eukaryota</taxon>
        <taxon>Sar</taxon>
        <taxon>Stramenopiles</taxon>
        <taxon>Oomycota</taxon>
        <taxon>Peronosporomycetes</taxon>
        <taxon>Peronosporales</taxon>
        <taxon>Peronosporaceae</taxon>
        <taxon>Peronospora</taxon>
    </lineage>
</organism>
<dbReference type="EMBL" id="CANTFM010001943">
    <property type="protein sequence ID" value="CAI5743859.1"/>
    <property type="molecule type" value="Genomic_DNA"/>
</dbReference>
<reference evidence="3" key="1">
    <citation type="submission" date="2022-12" db="EMBL/GenBank/DDBJ databases">
        <authorList>
            <person name="Webb A."/>
        </authorList>
    </citation>
    <scope>NUCLEOTIDE SEQUENCE</scope>
    <source>
        <strain evidence="3">Pd1</strain>
    </source>
</reference>
<dbReference type="AlphaFoldDB" id="A0AAV0VAQ7"/>
<dbReference type="Proteomes" id="UP001162029">
    <property type="component" value="Unassembled WGS sequence"/>
</dbReference>
<keyword evidence="1" id="KW-0175">Coiled coil</keyword>
<dbReference type="Pfam" id="PF00789">
    <property type="entry name" value="UBX"/>
    <property type="match status" value="1"/>
</dbReference>
<protein>
    <recommendedName>
        <fullName evidence="2">UBX domain-containing protein</fullName>
    </recommendedName>
</protein>
<accession>A0AAV0VAQ7</accession>